<evidence type="ECO:0000256" key="7">
    <source>
        <dbReference type="ARBA" id="ARBA00025388"/>
    </source>
</evidence>
<dbReference type="InterPro" id="IPR023673">
    <property type="entry name" value="Ribosomal_uL1_CS"/>
</dbReference>
<comment type="function">
    <text evidence="7">Binds directly to 23S rRNA. Might be involved in E site tRNA release.</text>
</comment>
<dbReference type="RefSeq" id="YP_009244572.1">
    <property type="nucleotide sequence ID" value="NC_029860.1"/>
</dbReference>
<dbReference type="NCBIfam" id="TIGR01169">
    <property type="entry name" value="rplA_bact"/>
    <property type="match status" value="1"/>
</dbReference>
<name>A0A141SEU6_AGACH</name>
<dbReference type="Gene3D" id="3.40.50.790">
    <property type="match status" value="1"/>
</dbReference>
<proteinExistence type="inferred from homology"/>
<evidence type="ECO:0000256" key="1">
    <source>
        <dbReference type="ARBA" id="ARBA00010531"/>
    </source>
</evidence>
<evidence type="ECO:0000256" key="5">
    <source>
        <dbReference type="ARBA" id="ARBA00022980"/>
    </source>
</evidence>
<dbReference type="GO" id="GO:0019843">
    <property type="term" value="F:rRNA binding"/>
    <property type="evidence" value="ECO:0007669"/>
    <property type="project" value="UniProtKB-KW"/>
</dbReference>
<accession>A0A141SEU6</accession>
<evidence type="ECO:0000313" key="9">
    <source>
        <dbReference type="EMBL" id="AMK96814.1"/>
    </source>
</evidence>
<dbReference type="InterPro" id="IPR005878">
    <property type="entry name" value="Ribosom_uL1_bac-type"/>
</dbReference>
<dbReference type="HAMAP" id="MF_01318_B">
    <property type="entry name" value="Ribosomal_uL1_B"/>
    <property type="match status" value="1"/>
</dbReference>
<comment type="subunit">
    <text evidence="2">Part of the 50S ribosomal subunit.</text>
</comment>
<keyword evidence="3" id="KW-0699">rRNA-binding</keyword>
<dbReference type="Gene3D" id="3.30.190.20">
    <property type="match status" value="1"/>
</dbReference>
<evidence type="ECO:0000256" key="4">
    <source>
        <dbReference type="ARBA" id="ARBA00022884"/>
    </source>
</evidence>
<dbReference type="InterPro" id="IPR023674">
    <property type="entry name" value="Ribosomal_uL1-like"/>
</dbReference>
<dbReference type="AlphaFoldDB" id="A0A141SEU6"/>
<dbReference type="GO" id="GO:0006412">
    <property type="term" value="P:translation"/>
    <property type="evidence" value="ECO:0007669"/>
    <property type="project" value="InterPro"/>
</dbReference>
<keyword evidence="4" id="KW-0694">RNA-binding</keyword>
<evidence type="ECO:0000256" key="3">
    <source>
        <dbReference type="ARBA" id="ARBA00022730"/>
    </source>
</evidence>
<dbReference type="GO" id="GO:0015934">
    <property type="term" value="C:large ribosomal subunit"/>
    <property type="evidence" value="ECO:0007669"/>
    <property type="project" value="InterPro"/>
</dbReference>
<evidence type="ECO:0000256" key="8">
    <source>
        <dbReference type="RuleBase" id="RU000659"/>
    </source>
</evidence>
<dbReference type="InterPro" id="IPR028364">
    <property type="entry name" value="Ribosomal_uL1/biogenesis"/>
</dbReference>
<reference evidence="10" key="2">
    <citation type="submission" date="2017-06" db="EMBL/GenBank/DDBJ databases">
        <title>Structure and comparision analysis of complete mitochondrion ans plastid genome of economic red alga Gracilaaria chilensis.</title>
        <authorList>
            <person name="Liu N."/>
            <person name="Zhang L."/>
            <person name="Liu T."/>
        </authorList>
    </citation>
    <scope>NUCLEOTIDE SEQUENCE</scope>
</reference>
<geneLocation type="plastid" evidence="9"/>
<dbReference type="EMBL" id="MF401963">
    <property type="protein sequence ID" value="ASP44709.1"/>
    <property type="molecule type" value="Genomic_DNA"/>
</dbReference>
<dbReference type="SUPFAM" id="SSF56808">
    <property type="entry name" value="Ribosomal protein L1"/>
    <property type="match status" value="1"/>
</dbReference>
<sequence length="235" mass="26241">MKKHSRRFNTILKQVERDKLYAPLDALNLMKNLSNVKFIETAEVHIVLGLDPKYADQQLRTTVMLPKGTGTILRVAVITQDNKTNDAKSSGADLVGGEDLIDEIKKGRLDFDKLIATPDMMMSIATLGKILGPKGLMPSPKAGTVTHNLIKTIKEFKAGKLEYKIDRSGILHIPFGKLNFNVEDLHVNLITLQESIDRNRPQGSKGKYWKSVHINSTMGPSIPLDINLLRNNYVL</sequence>
<dbReference type="PANTHER" id="PTHR36427">
    <property type="entry name" value="54S RIBOSOMAL PROTEIN L1, MITOCHONDRIAL"/>
    <property type="match status" value="1"/>
</dbReference>
<evidence type="ECO:0000256" key="6">
    <source>
        <dbReference type="ARBA" id="ARBA00023274"/>
    </source>
</evidence>
<gene>
    <name evidence="9" type="primary">rpl1</name>
    <name evidence="9" type="ORF">Gchil_174</name>
</gene>
<protein>
    <recommendedName>
        <fullName evidence="8">Ribosomal protein</fullName>
    </recommendedName>
</protein>
<dbReference type="InterPro" id="IPR002143">
    <property type="entry name" value="Ribosomal_uL1"/>
</dbReference>
<keyword evidence="9" id="KW-0934">Plastid</keyword>
<dbReference type="PANTHER" id="PTHR36427:SF3">
    <property type="entry name" value="LARGE RIBOSOMAL SUBUNIT PROTEIN UL1M"/>
    <property type="match status" value="1"/>
</dbReference>
<dbReference type="FunFam" id="3.40.50.790:FF:000001">
    <property type="entry name" value="50S ribosomal protein L1"/>
    <property type="match status" value="1"/>
</dbReference>
<dbReference type="EMBL" id="KT266788">
    <property type="protein sequence ID" value="AMK96814.1"/>
    <property type="molecule type" value="Genomic_DNA"/>
</dbReference>
<dbReference type="GeneID" id="27219543"/>
<comment type="similarity">
    <text evidence="1 8">Belongs to the universal ribosomal protein uL1 family.</text>
</comment>
<dbReference type="CDD" id="cd00403">
    <property type="entry name" value="Ribosomal_L1"/>
    <property type="match status" value="1"/>
</dbReference>
<evidence type="ECO:0000256" key="2">
    <source>
        <dbReference type="ARBA" id="ARBA00011838"/>
    </source>
</evidence>
<dbReference type="InterPro" id="IPR016095">
    <property type="entry name" value="Ribosomal_uL1_3-a/b-sand"/>
</dbReference>
<keyword evidence="5 8" id="KW-0689">Ribosomal protein</keyword>
<dbReference type="GO" id="GO:0003735">
    <property type="term" value="F:structural constituent of ribosome"/>
    <property type="evidence" value="ECO:0007669"/>
    <property type="project" value="InterPro"/>
</dbReference>
<organism evidence="9">
    <name type="scientific">Agarophyton chilense</name>
    <name type="common">Red seaweed</name>
    <name type="synonym">Gracilaria chilensis</name>
    <dbReference type="NCBI Taxonomy" id="2510777"/>
    <lineage>
        <taxon>Eukaryota</taxon>
        <taxon>Rhodophyta</taxon>
        <taxon>Florideophyceae</taxon>
        <taxon>Rhodymeniophycidae</taxon>
        <taxon>Gracilariales</taxon>
        <taxon>Gracilariaceae</taxon>
        <taxon>Agarophyton</taxon>
    </lineage>
</organism>
<reference evidence="9" key="1">
    <citation type="submission" date="2015-07" db="EMBL/GenBank/DDBJ databases">
        <title>Reconstructing the complex evolutionary history of mobile plasmids in red algal genomes.</title>
        <authorList>
            <person name="Lee J."/>
            <person name="Kim K.M."/>
            <person name="Yang E.C."/>
            <person name="Miller K.A."/>
            <person name="Boo S.M."/>
            <person name="Bhattacharya D."/>
            <person name="Yoon H.S."/>
        </authorList>
    </citation>
    <scope>NUCLEOTIDE SEQUENCE</scope>
</reference>
<evidence type="ECO:0000313" key="10">
    <source>
        <dbReference type="EMBL" id="ASP44709.1"/>
    </source>
</evidence>
<dbReference type="PROSITE" id="PS01199">
    <property type="entry name" value="RIBOSOMAL_L1"/>
    <property type="match status" value="1"/>
</dbReference>
<dbReference type="Pfam" id="PF00687">
    <property type="entry name" value="Ribosomal_L1"/>
    <property type="match status" value="1"/>
</dbReference>
<keyword evidence="6 8" id="KW-0687">Ribonucleoprotein</keyword>
<dbReference type="PIRSF" id="PIRSF002155">
    <property type="entry name" value="Ribosomal_L1"/>
    <property type="match status" value="1"/>
</dbReference>